<keyword evidence="5 16" id="KW-0769">Symport</keyword>
<evidence type="ECO:0000256" key="12">
    <source>
        <dbReference type="ARBA" id="ARBA00023201"/>
    </source>
</evidence>
<evidence type="ECO:0000256" key="9">
    <source>
        <dbReference type="ARBA" id="ARBA00023065"/>
    </source>
</evidence>
<dbReference type="PRINTS" id="PR00176">
    <property type="entry name" value="NANEUSMPORT"/>
</dbReference>
<feature type="transmembrane region" description="Helical" evidence="18">
    <location>
        <begin position="239"/>
        <end position="257"/>
    </location>
</feature>
<keyword evidence="10 18" id="KW-0472">Membrane</keyword>
<keyword evidence="6" id="KW-0029">Amino-acid transport</keyword>
<organism evidence="19 20">
    <name type="scientific">Odynerus spinipes</name>
    <dbReference type="NCBI Taxonomy" id="1348599"/>
    <lineage>
        <taxon>Eukaryota</taxon>
        <taxon>Metazoa</taxon>
        <taxon>Ecdysozoa</taxon>
        <taxon>Arthropoda</taxon>
        <taxon>Hexapoda</taxon>
        <taxon>Insecta</taxon>
        <taxon>Pterygota</taxon>
        <taxon>Neoptera</taxon>
        <taxon>Endopterygota</taxon>
        <taxon>Hymenoptera</taxon>
        <taxon>Apocrita</taxon>
        <taxon>Aculeata</taxon>
        <taxon>Vespoidea</taxon>
        <taxon>Vespidae</taxon>
        <taxon>Eumeninae</taxon>
        <taxon>Odynerus</taxon>
    </lineage>
</organism>
<comment type="similarity">
    <text evidence="2 16">Belongs to the sodium:neurotransmitter symporter (SNF) (TC 2.A.22) family.</text>
</comment>
<evidence type="ECO:0000256" key="7">
    <source>
        <dbReference type="ARBA" id="ARBA00022989"/>
    </source>
</evidence>
<keyword evidence="15" id="KW-1015">Disulfide bond</keyword>
<sequence length="648" mass="72684">MGKEGKHNSAFVGDDEHTTSDIERSKKIDKNDDTFGFGYAVEDNRKISQSTAPLEEMMISEKKVERATWGNSMEFLMSCIAMSIGLGNVWRFPFTAYENGGGVFLIPYIIVLFVVGKPFYYLEMILGQFTSRSSVKIWSAVPAFRGVGWAQMFSMIAVGTYYCSLISVTLYYLIGSFQSQLPWSTCLLEWGETCVDSGRAENATIRNGSHMRSSAEFYFTKTVLKETPNIDDGIGIPDWRLVLCLLLAWCSIFGVLARGVKSSGKAAYFLAIFPYVIMIALLIRAVTLEGASNGIIFFIKPKWDKLFDPNVWYAAVTQCFFSLSVCFGGVVMYSSYNDFRHNIYRDVIVVTTLDTFTSLMAGFTIFGILGNLAHELGTDDISNVVRGGTGLAFVSYPDAIAKFTVLPNLFSVLFFLMLFVLGIGSAIALTGGIISIISDQFPQWKHWYIVLGTALFGFTVGIVYCTPGGQFILGLVDYYAGSFIIFVLATLEVSGIFWIYGLENFLDDVEYMLKRRPSTYWRICWGVITPVLLATILIYTIVALTPLTYAGVFYPPSAYAAGWTLLAFGALQIPFWITYTIISKRSLGMPEMITKAFSPSSDWGPKNPQELASWREYKEMMRKKREKRNCSKIKQFVYVLFCLEEKLV</sequence>
<dbReference type="NCBIfam" id="NF037979">
    <property type="entry name" value="Na_transp"/>
    <property type="match status" value="1"/>
</dbReference>
<feature type="binding site" evidence="14">
    <location>
        <position position="421"/>
    </location>
    <ligand>
        <name>Na(+)</name>
        <dbReference type="ChEBI" id="CHEBI:29101"/>
        <label>1</label>
    </ligand>
</feature>
<feature type="transmembrane region" description="Helical" evidence="18">
    <location>
        <begin position="449"/>
        <end position="472"/>
    </location>
</feature>
<gene>
    <name evidence="19" type="ORF">KPH14_003126</name>
</gene>
<keyword evidence="3 16" id="KW-0813">Transport</keyword>
<keyword evidence="11" id="KW-0325">Glycoprotein</keyword>
<keyword evidence="20" id="KW-1185">Reference proteome</keyword>
<comment type="function">
    <text evidence="13">Unusual broad substrate spectrum amino acid:sodium cotransporter that promotes absorption of the D isomers of essential amino acids. Neutral amino acids are the preferred substrates, especially methionine and phenylalanine.</text>
</comment>
<proteinExistence type="inferred from homology"/>
<evidence type="ECO:0000256" key="16">
    <source>
        <dbReference type="RuleBase" id="RU003732"/>
    </source>
</evidence>
<evidence type="ECO:0000256" key="1">
    <source>
        <dbReference type="ARBA" id="ARBA00004141"/>
    </source>
</evidence>
<evidence type="ECO:0000256" key="4">
    <source>
        <dbReference type="ARBA" id="ARBA00022692"/>
    </source>
</evidence>
<dbReference type="PROSITE" id="PS00754">
    <property type="entry name" value="NA_NEUROTRAN_SYMP_2"/>
    <property type="match status" value="1"/>
</dbReference>
<reference evidence="19" key="2">
    <citation type="journal article" date="2023" name="Commun. Biol.">
        <title>Intrasexual cuticular hydrocarbon dimorphism in a wasp sheds light on hydrocarbon biosynthesis genes in Hymenoptera.</title>
        <authorList>
            <person name="Moris V.C."/>
            <person name="Podsiadlowski L."/>
            <person name="Martin S."/>
            <person name="Oeyen J.P."/>
            <person name="Donath A."/>
            <person name="Petersen M."/>
            <person name="Wilbrandt J."/>
            <person name="Misof B."/>
            <person name="Liedtke D."/>
            <person name="Thamm M."/>
            <person name="Scheiner R."/>
            <person name="Schmitt T."/>
            <person name="Niehuis O."/>
        </authorList>
    </citation>
    <scope>NUCLEOTIDE SEQUENCE</scope>
    <source>
        <strain evidence="19">GBR_01_08_01A</strain>
    </source>
</reference>
<dbReference type="AlphaFoldDB" id="A0AAD9RWV8"/>
<comment type="caution">
    <text evidence="19">The sequence shown here is derived from an EMBL/GenBank/DDBJ whole genome shotgun (WGS) entry which is preliminary data.</text>
</comment>
<evidence type="ECO:0000256" key="2">
    <source>
        <dbReference type="ARBA" id="ARBA00006459"/>
    </source>
</evidence>
<dbReference type="Pfam" id="PF00209">
    <property type="entry name" value="SNF"/>
    <property type="match status" value="1"/>
</dbReference>
<feature type="transmembrane region" description="Helical" evidence="18">
    <location>
        <begin position="523"/>
        <end position="549"/>
    </location>
</feature>
<comment type="subcellular location">
    <subcellularLocation>
        <location evidence="1">Membrane</location>
        <topology evidence="1">Multi-pass membrane protein</topology>
    </subcellularLocation>
</comment>
<keyword evidence="12" id="KW-0739">Sodium transport</keyword>
<dbReference type="PANTHER" id="PTHR11616">
    <property type="entry name" value="SODIUM/CHLORIDE DEPENDENT TRANSPORTER"/>
    <property type="match status" value="1"/>
</dbReference>
<keyword evidence="14" id="KW-0479">Metal-binding</keyword>
<feature type="disulfide bond" evidence="15">
    <location>
        <begin position="186"/>
        <end position="194"/>
    </location>
</feature>
<dbReference type="CDD" id="cd10324">
    <property type="entry name" value="SLC6sbd"/>
    <property type="match status" value="1"/>
</dbReference>
<dbReference type="GO" id="GO:0015179">
    <property type="term" value="F:L-amino acid transmembrane transporter activity"/>
    <property type="evidence" value="ECO:0007669"/>
    <property type="project" value="TreeGrafter"/>
</dbReference>
<dbReference type="InterPro" id="IPR037272">
    <property type="entry name" value="SNS_sf"/>
</dbReference>
<evidence type="ECO:0000256" key="10">
    <source>
        <dbReference type="ARBA" id="ARBA00023136"/>
    </source>
</evidence>
<evidence type="ECO:0000256" key="14">
    <source>
        <dbReference type="PIRSR" id="PIRSR600175-1"/>
    </source>
</evidence>
<keyword evidence="4 16" id="KW-0812">Transmembrane</keyword>
<name>A0AAD9RWV8_9HYME</name>
<keyword evidence="8 14" id="KW-0915">Sodium</keyword>
<feature type="binding site" evidence="14">
    <location>
        <position position="425"/>
    </location>
    <ligand>
        <name>Na(+)</name>
        <dbReference type="ChEBI" id="CHEBI:29101"/>
        <label>1</label>
    </ligand>
</feature>
<feature type="transmembrane region" description="Helical" evidence="18">
    <location>
        <begin position="412"/>
        <end position="437"/>
    </location>
</feature>
<protein>
    <recommendedName>
        <fullName evidence="16">Transporter</fullName>
    </recommendedName>
</protein>
<evidence type="ECO:0000256" key="15">
    <source>
        <dbReference type="PIRSR" id="PIRSR600175-2"/>
    </source>
</evidence>
<dbReference type="InterPro" id="IPR000175">
    <property type="entry name" value="Na/ntran_symport"/>
</dbReference>
<feature type="transmembrane region" description="Helical" evidence="18">
    <location>
        <begin position="152"/>
        <end position="174"/>
    </location>
</feature>
<feature type="transmembrane region" description="Helical" evidence="18">
    <location>
        <begin position="311"/>
        <end position="335"/>
    </location>
</feature>
<dbReference type="GO" id="GO:0046872">
    <property type="term" value="F:metal ion binding"/>
    <property type="evidence" value="ECO:0007669"/>
    <property type="project" value="UniProtKB-KW"/>
</dbReference>
<evidence type="ECO:0000256" key="5">
    <source>
        <dbReference type="ARBA" id="ARBA00022847"/>
    </source>
</evidence>
<dbReference type="EMBL" id="JAIFRP010000007">
    <property type="protein sequence ID" value="KAK2587412.1"/>
    <property type="molecule type" value="Genomic_DNA"/>
</dbReference>
<reference evidence="19" key="1">
    <citation type="submission" date="2021-08" db="EMBL/GenBank/DDBJ databases">
        <authorList>
            <person name="Misof B."/>
            <person name="Oliver O."/>
            <person name="Podsiadlowski L."/>
            <person name="Donath A."/>
            <person name="Peters R."/>
            <person name="Mayer C."/>
            <person name="Rust J."/>
            <person name="Gunkel S."/>
            <person name="Lesny P."/>
            <person name="Martin S."/>
            <person name="Oeyen J.P."/>
            <person name="Petersen M."/>
            <person name="Panagiotis P."/>
            <person name="Wilbrandt J."/>
            <person name="Tanja T."/>
        </authorList>
    </citation>
    <scope>NUCLEOTIDE SEQUENCE</scope>
    <source>
        <strain evidence="19">GBR_01_08_01A</strain>
        <tissue evidence="19">Thorax + abdomen</tissue>
    </source>
</reference>
<evidence type="ECO:0000256" key="11">
    <source>
        <dbReference type="ARBA" id="ARBA00023180"/>
    </source>
</evidence>
<feature type="transmembrane region" description="Helical" evidence="18">
    <location>
        <begin position="561"/>
        <end position="582"/>
    </location>
</feature>
<evidence type="ECO:0000313" key="19">
    <source>
        <dbReference type="EMBL" id="KAK2587412.1"/>
    </source>
</evidence>
<evidence type="ECO:0000256" key="6">
    <source>
        <dbReference type="ARBA" id="ARBA00022970"/>
    </source>
</evidence>
<accession>A0AAD9RWV8</accession>
<feature type="transmembrane region" description="Helical" evidence="18">
    <location>
        <begin position="478"/>
        <end position="502"/>
    </location>
</feature>
<keyword evidence="7 18" id="KW-1133">Transmembrane helix</keyword>
<evidence type="ECO:0000256" key="3">
    <source>
        <dbReference type="ARBA" id="ARBA00022448"/>
    </source>
</evidence>
<feature type="binding site" evidence="14">
    <location>
        <position position="88"/>
    </location>
    <ligand>
        <name>Na(+)</name>
        <dbReference type="ChEBI" id="CHEBI:29101"/>
        <label>1</label>
    </ligand>
</feature>
<dbReference type="Proteomes" id="UP001258017">
    <property type="component" value="Unassembled WGS sequence"/>
</dbReference>
<evidence type="ECO:0000256" key="13">
    <source>
        <dbReference type="ARBA" id="ARBA00037785"/>
    </source>
</evidence>
<feature type="transmembrane region" description="Helical" evidence="18">
    <location>
        <begin position="347"/>
        <end position="369"/>
    </location>
</feature>
<dbReference type="GO" id="GO:0005886">
    <property type="term" value="C:plasma membrane"/>
    <property type="evidence" value="ECO:0007669"/>
    <property type="project" value="TreeGrafter"/>
</dbReference>
<dbReference type="PROSITE" id="PS50267">
    <property type="entry name" value="NA_NEUROTRAN_SYMP_3"/>
    <property type="match status" value="1"/>
</dbReference>
<dbReference type="PROSITE" id="PS00610">
    <property type="entry name" value="NA_NEUROTRAN_SYMP_1"/>
    <property type="match status" value="1"/>
</dbReference>
<evidence type="ECO:0000256" key="18">
    <source>
        <dbReference type="SAM" id="Phobius"/>
    </source>
</evidence>
<evidence type="ECO:0000256" key="8">
    <source>
        <dbReference type="ARBA" id="ARBA00023053"/>
    </source>
</evidence>
<dbReference type="GO" id="GO:0089718">
    <property type="term" value="P:amino acid import across plasma membrane"/>
    <property type="evidence" value="ECO:0007669"/>
    <property type="project" value="TreeGrafter"/>
</dbReference>
<feature type="binding site" evidence="14">
    <location>
        <position position="322"/>
    </location>
    <ligand>
        <name>Na(+)</name>
        <dbReference type="ChEBI" id="CHEBI:29101"/>
        <label>1</label>
    </ligand>
</feature>
<keyword evidence="9" id="KW-0406">Ion transport</keyword>
<feature type="compositionally biased region" description="Basic and acidic residues" evidence="17">
    <location>
        <begin position="14"/>
        <end position="27"/>
    </location>
</feature>
<feature type="transmembrane region" description="Helical" evidence="18">
    <location>
        <begin position="67"/>
        <end position="90"/>
    </location>
</feature>
<feature type="transmembrane region" description="Helical" evidence="18">
    <location>
        <begin position="102"/>
        <end position="122"/>
    </location>
</feature>
<dbReference type="PANTHER" id="PTHR11616:SF321">
    <property type="entry name" value="SODIUM-DEPENDENT NUTRIENT AMINO ACID TRANSPORTER 1-RELATED"/>
    <property type="match status" value="1"/>
</dbReference>
<feature type="region of interest" description="Disordered" evidence="17">
    <location>
        <begin position="1"/>
        <end position="27"/>
    </location>
</feature>
<dbReference type="GO" id="GO:0005283">
    <property type="term" value="F:amino acid:sodium symporter activity"/>
    <property type="evidence" value="ECO:0007669"/>
    <property type="project" value="TreeGrafter"/>
</dbReference>
<evidence type="ECO:0000256" key="17">
    <source>
        <dbReference type="SAM" id="MobiDB-lite"/>
    </source>
</evidence>
<dbReference type="SUPFAM" id="SSF161070">
    <property type="entry name" value="SNF-like"/>
    <property type="match status" value="1"/>
</dbReference>
<feature type="transmembrane region" description="Helical" evidence="18">
    <location>
        <begin position="269"/>
        <end position="299"/>
    </location>
</feature>
<evidence type="ECO:0000313" key="20">
    <source>
        <dbReference type="Proteomes" id="UP001258017"/>
    </source>
</evidence>